<proteinExistence type="predicted"/>
<protein>
    <recommendedName>
        <fullName evidence="4">Secreted protein</fullName>
    </recommendedName>
</protein>
<dbReference type="Proteomes" id="UP000002200">
    <property type="component" value="Chromosome"/>
</dbReference>
<dbReference type="HOGENOM" id="CLU_1414631_0_0_11"/>
<dbReference type="GeneID" id="67388376"/>
<dbReference type="RefSeq" id="WP_011096539.1">
    <property type="nucleotide sequence ID" value="NC_004572.3"/>
</dbReference>
<dbReference type="KEGG" id="twh:TWT_176"/>
<name>Q83GS0_TROWT</name>
<keyword evidence="1" id="KW-0732">Signal</keyword>
<sequence>MKALIGLVAVILIAIPNAPAALADTGNVASESAAIDRFYNTLSIAHLPKKTHHKGGSLNETTFKAGAIDFIFKTDSSKSHGSTPEILEAYLRVNWFTQKAFEVATLFTGAGLGKAAGKAAAKKLFKFLADKAAGKLVKQFLERLVVKAADTAANKVLHFGIDALSLPCKGRKPYYINLISFGGQCGTPASLR</sequence>
<feature type="chain" id="PRO_5004299240" description="Secreted protein" evidence="1">
    <location>
        <begin position="24"/>
        <end position="192"/>
    </location>
</feature>
<evidence type="ECO:0000313" key="2">
    <source>
        <dbReference type="EMBL" id="AAO44273.1"/>
    </source>
</evidence>
<organism evidence="2 3">
    <name type="scientific">Tropheryma whipplei (strain Twist)</name>
    <name type="common">Whipple's bacillus</name>
    <dbReference type="NCBI Taxonomy" id="203267"/>
    <lineage>
        <taxon>Bacteria</taxon>
        <taxon>Bacillati</taxon>
        <taxon>Actinomycetota</taxon>
        <taxon>Actinomycetes</taxon>
        <taxon>Micrococcales</taxon>
        <taxon>Tropherymataceae</taxon>
        <taxon>Tropheryma</taxon>
    </lineage>
</organism>
<dbReference type="AlphaFoldDB" id="Q83GS0"/>
<evidence type="ECO:0008006" key="4">
    <source>
        <dbReference type="Google" id="ProtNLM"/>
    </source>
</evidence>
<evidence type="ECO:0000313" key="3">
    <source>
        <dbReference type="Proteomes" id="UP000002200"/>
    </source>
</evidence>
<feature type="signal peptide" evidence="1">
    <location>
        <begin position="1"/>
        <end position="23"/>
    </location>
</feature>
<dbReference type="EMBL" id="AE014184">
    <property type="protein sequence ID" value="AAO44273.1"/>
    <property type="molecule type" value="Genomic_DNA"/>
</dbReference>
<gene>
    <name evidence="2" type="ordered locus">TWT_176</name>
</gene>
<keyword evidence="3" id="KW-1185">Reference proteome</keyword>
<evidence type="ECO:0000256" key="1">
    <source>
        <dbReference type="SAM" id="SignalP"/>
    </source>
</evidence>
<accession>Q83GS0</accession>
<reference evidence="2 3" key="1">
    <citation type="journal article" date="2003" name="Genome Res.">
        <title>Tropheryma whipplei twist: a human pathogenic Actinobacteria with a reduced genome.</title>
        <authorList>
            <person name="Raoult D."/>
            <person name="Ogata H."/>
            <person name="Audic S."/>
            <person name="Robert C."/>
            <person name="Suhre K."/>
            <person name="Drancourt M."/>
            <person name="Claverie J.-M."/>
        </authorList>
    </citation>
    <scope>NUCLEOTIDE SEQUENCE [LARGE SCALE GENOMIC DNA]</scope>
    <source>
        <strain evidence="2 3">Twist</strain>
    </source>
</reference>
<dbReference type="STRING" id="203267.TWT_176"/>